<gene>
    <name evidence="2" type="ORF">BDV41DRAFT_553488</name>
</gene>
<feature type="compositionally biased region" description="Basic and acidic residues" evidence="1">
    <location>
        <begin position="81"/>
        <end position="101"/>
    </location>
</feature>
<protein>
    <submittedName>
        <fullName evidence="2">Uncharacterized protein</fullName>
    </submittedName>
</protein>
<dbReference type="Proteomes" id="UP000325433">
    <property type="component" value="Unassembled WGS sequence"/>
</dbReference>
<name>A0A5N6VHJ6_9EURO</name>
<feature type="compositionally biased region" description="Basic residues" evidence="1">
    <location>
        <begin position="102"/>
        <end position="112"/>
    </location>
</feature>
<dbReference type="AlphaFoldDB" id="A0A5N6VHJ6"/>
<dbReference type="EMBL" id="ML738399">
    <property type="protein sequence ID" value="KAE8307738.1"/>
    <property type="molecule type" value="Genomic_DNA"/>
</dbReference>
<evidence type="ECO:0000313" key="2">
    <source>
        <dbReference type="EMBL" id="KAE8307738.1"/>
    </source>
</evidence>
<organism evidence="2 3">
    <name type="scientific">Aspergillus transmontanensis</name>
    <dbReference type="NCBI Taxonomy" id="1034304"/>
    <lineage>
        <taxon>Eukaryota</taxon>
        <taxon>Fungi</taxon>
        <taxon>Dikarya</taxon>
        <taxon>Ascomycota</taxon>
        <taxon>Pezizomycotina</taxon>
        <taxon>Eurotiomycetes</taxon>
        <taxon>Eurotiomycetidae</taxon>
        <taxon>Eurotiales</taxon>
        <taxon>Aspergillaceae</taxon>
        <taxon>Aspergillus</taxon>
        <taxon>Aspergillus subgen. Circumdati</taxon>
    </lineage>
</organism>
<keyword evidence="3" id="KW-1185">Reference proteome</keyword>
<evidence type="ECO:0000313" key="3">
    <source>
        <dbReference type="Proteomes" id="UP000325433"/>
    </source>
</evidence>
<proteinExistence type="predicted"/>
<reference evidence="3" key="1">
    <citation type="submission" date="2019-04" db="EMBL/GenBank/DDBJ databases">
        <title>Friends and foes A comparative genomics studyof 23 Aspergillus species from section Flavi.</title>
        <authorList>
            <consortium name="DOE Joint Genome Institute"/>
            <person name="Kjaerbolling I."/>
            <person name="Vesth T."/>
            <person name="Frisvad J.C."/>
            <person name="Nybo J.L."/>
            <person name="Theobald S."/>
            <person name="Kildgaard S."/>
            <person name="Isbrandt T."/>
            <person name="Kuo A."/>
            <person name="Sato A."/>
            <person name="Lyhne E.K."/>
            <person name="Kogle M.E."/>
            <person name="Wiebenga A."/>
            <person name="Kun R.S."/>
            <person name="Lubbers R.J."/>
            <person name="Makela M.R."/>
            <person name="Barry K."/>
            <person name="Chovatia M."/>
            <person name="Clum A."/>
            <person name="Daum C."/>
            <person name="Haridas S."/>
            <person name="He G."/>
            <person name="LaButti K."/>
            <person name="Lipzen A."/>
            <person name="Mondo S."/>
            <person name="Riley R."/>
            <person name="Salamov A."/>
            <person name="Simmons B.A."/>
            <person name="Magnuson J.K."/>
            <person name="Henrissat B."/>
            <person name="Mortensen U.H."/>
            <person name="Larsen T.O."/>
            <person name="Devries R.P."/>
            <person name="Grigoriev I.V."/>
            <person name="Machida M."/>
            <person name="Baker S.E."/>
            <person name="Andersen M.R."/>
        </authorList>
    </citation>
    <scope>NUCLEOTIDE SEQUENCE [LARGE SCALE GENOMIC DNA]</scope>
    <source>
        <strain evidence="3">CBS 130015</strain>
    </source>
</reference>
<accession>A0A5N6VHJ6</accession>
<sequence length="125" mass="14893">MKAYPVWNTLLVCFLSVCALGKCIFLERYFFFCSCFRGCFFFAAVCSALSPPCHYPVLQRRDCSIEGRLYNGQRRKGKDKKRQETKNKWGQETKRTRYGDRRSKRRQANRKKKIKWRKDAFGNLV</sequence>
<feature type="region of interest" description="Disordered" evidence="1">
    <location>
        <begin position="73"/>
        <end position="112"/>
    </location>
</feature>
<evidence type="ECO:0000256" key="1">
    <source>
        <dbReference type="SAM" id="MobiDB-lite"/>
    </source>
</evidence>